<evidence type="ECO:0000313" key="2">
    <source>
        <dbReference type="Proteomes" id="UP001589613"/>
    </source>
</evidence>
<comment type="caution">
    <text evidence="1">The sequence shown here is derived from an EMBL/GenBank/DDBJ whole genome shotgun (WGS) entry which is preliminary data.</text>
</comment>
<dbReference type="Proteomes" id="UP001589613">
    <property type="component" value="Unassembled WGS sequence"/>
</dbReference>
<gene>
    <name evidence="1" type="ORF">ACFFN0_09410</name>
</gene>
<dbReference type="RefSeq" id="WP_141338333.1">
    <property type="nucleotide sequence ID" value="NZ_JBHMAX010000017.1"/>
</dbReference>
<reference evidence="1 2" key="1">
    <citation type="submission" date="2024-09" db="EMBL/GenBank/DDBJ databases">
        <authorList>
            <person name="Sun Q."/>
            <person name="Mori K."/>
        </authorList>
    </citation>
    <scope>NUCLEOTIDE SEQUENCE [LARGE SCALE GENOMIC DNA]</scope>
    <source>
        <strain evidence="1 2">JCM 12763</strain>
    </source>
</reference>
<keyword evidence="2" id="KW-1185">Reference proteome</keyword>
<name>A0ABV5V383_9MICO</name>
<proteinExistence type="predicted"/>
<protein>
    <submittedName>
        <fullName evidence="1">Uncharacterized protein</fullName>
    </submittedName>
</protein>
<organism evidence="1 2">
    <name type="scientific">Ornithinimicrobium kibberense</name>
    <dbReference type="NCBI Taxonomy" id="282060"/>
    <lineage>
        <taxon>Bacteria</taxon>
        <taxon>Bacillati</taxon>
        <taxon>Actinomycetota</taxon>
        <taxon>Actinomycetes</taxon>
        <taxon>Micrococcales</taxon>
        <taxon>Ornithinimicrobiaceae</taxon>
        <taxon>Ornithinimicrobium</taxon>
    </lineage>
</organism>
<sequence length="99" mass="10489">MTTTTIDCQTCPVRGRHCGDCFVPVLGAVWLQTPTVTTPQAQEVQDVPMAPDDPGPRGVRLDSDELAAVGAFVRAGLVTPQEASAARAELVDDRRWAAG</sequence>
<evidence type="ECO:0000313" key="1">
    <source>
        <dbReference type="EMBL" id="MFB9732261.1"/>
    </source>
</evidence>
<dbReference type="EMBL" id="JBHMAX010000017">
    <property type="protein sequence ID" value="MFB9732261.1"/>
    <property type="molecule type" value="Genomic_DNA"/>
</dbReference>
<accession>A0ABV5V383</accession>